<keyword evidence="2" id="KW-1185">Reference proteome</keyword>
<dbReference type="RefSeq" id="WP_033058327.1">
    <property type="nucleotide sequence ID" value="NZ_JAGILA010000003.1"/>
</dbReference>
<protein>
    <submittedName>
        <fullName evidence="1">Uncharacterized protein</fullName>
    </submittedName>
</protein>
<evidence type="ECO:0000313" key="2">
    <source>
        <dbReference type="Proteomes" id="UP000730739"/>
    </source>
</evidence>
<reference evidence="1 2" key="1">
    <citation type="submission" date="2021-03" db="EMBL/GenBank/DDBJ databases">
        <title>Genomic Encyclopedia of Type Strains, Phase IV (KMG-IV): sequencing the most valuable type-strain genomes for metagenomic binning, comparative biology and taxonomic classification.</title>
        <authorList>
            <person name="Goeker M."/>
        </authorList>
    </citation>
    <scope>NUCLEOTIDE SEQUENCE [LARGE SCALE GENOMIC DNA]</scope>
    <source>
        <strain evidence="1 2">DSM 13372</strain>
    </source>
</reference>
<comment type="caution">
    <text evidence="1">The sequence shown here is derived from an EMBL/GenBank/DDBJ whole genome shotgun (WGS) entry which is preliminary data.</text>
</comment>
<accession>A0ABS4R148</accession>
<name>A0ABS4R148_9HYPH</name>
<dbReference type="Proteomes" id="UP000730739">
    <property type="component" value="Unassembled WGS sequence"/>
</dbReference>
<gene>
    <name evidence="1" type="ORF">J2Z31_003134</name>
</gene>
<sequence length="70" mass="7849">MDAHHRCLPISPEELNDLQAILEDVLRELKLSRESEEAEAVARRLIQLYESGVRDAASLHIALNTPDGQT</sequence>
<proteinExistence type="predicted"/>
<dbReference type="EMBL" id="JAGILA010000003">
    <property type="protein sequence ID" value="MBP2236620.1"/>
    <property type="molecule type" value="Genomic_DNA"/>
</dbReference>
<evidence type="ECO:0000313" key="1">
    <source>
        <dbReference type="EMBL" id="MBP2236620.1"/>
    </source>
</evidence>
<organism evidence="1 2">
    <name type="scientific">Sinorhizobium kostiense</name>
    <dbReference type="NCBI Taxonomy" id="76747"/>
    <lineage>
        <taxon>Bacteria</taxon>
        <taxon>Pseudomonadati</taxon>
        <taxon>Pseudomonadota</taxon>
        <taxon>Alphaproteobacteria</taxon>
        <taxon>Hyphomicrobiales</taxon>
        <taxon>Rhizobiaceae</taxon>
        <taxon>Sinorhizobium/Ensifer group</taxon>
        <taxon>Sinorhizobium</taxon>
    </lineage>
</organism>